<name>A0A4V1ABL5_HYDPS</name>
<evidence type="ECO:0000313" key="1">
    <source>
        <dbReference type="EMBL" id="QBM28383.1"/>
    </source>
</evidence>
<proteinExistence type="predicted"/>
<accession>A0A4V1ABL5</accession>
<evidence type="ECO:0000313" key="2">
    <source>
        <dbReference type="Proteomes" id="UP000293912"/>
    </source>
</evidence>
<dbReference type="KEGG" id="hpse:HPF_11840"/>
<dbReference type="EMBL" id="CP037867">
    <property type="protein sequence ID" value="QBM28383.1"/>
    <property type="molecule type" value="Genomic_DNA"/>
</dbReference>
<reference evidence="1 2" key="1">
    <citation type="submission" date="2019-03" db="EMBL/GenBank/DDBJ databases">
        <authorList>
            <person name="Sebastian G."/>
            <person name="Baumann P."/>
            <person name="Ruckert C."/>
            <person name="Kalinowski J."/>
            <person name="Nebel B."/>
            <person name="Takors R."/>
            <person name="Blombach B."/>
        </authorList>
    </citation>
    <scope>NUCLEOTIDE SEQUENCE [LARGE SCALE GENOMIC DNA]</scope>
    <source>
        <strain evidence="1 2">DSM 1084</strain>
    </source>
</reference>
<sequence length="220" mass="24180">MPQPLNIPVPESAYRQIRPVLKNRRARRRSMVRPELTLVTNEACSLELPPVSTEQGAAALVTTSLTNHYLSQAVLLDWLGSQPVAFHRIYVDVCGSVTAAVWLSLVLSLLDGQGKKRVDAQGIFRFGLSTSQCEAQTGLTYAEQRKAQRRLVESQLLALERKQASHATPCFALDMNALTRLLLSRSSGLADLIQQNVPSSSVDVVTLERRAQARASSRCA</sequence>
<protein>
    <submittedName>
        <fullName evidence="1">Uncharacterized protein</fullName>
    </submittedName>
</protein>
<keyword evidence="2" id="KW-1185">Reference proteome</keyword>
<gene>
    <name evidence="1" type="ORF">HPF_11840</name>
</gene>
<dbReference type="AlphaFoldDB" id="A0A4V1ABL5"/>
<dbReference type="Proteomes" id="UP000293912">
    <property type="component" value="Chromosome"/>
</dbReference>
<organism evidence="1 2">
    <name type="scientific">Hydrogenophaga pseudoflava</name>
    <name type="common">Pseudomonas carboxydoflava</name>
    <dbReference type="NCBI Taxonomy" id="47421"/>
    <lineage>
        <taxon>Bacteria</taxon>
        <taxon>Pseudomonadati</taxon>
        <taxon>Pseudomonadota</taxon>
        <taxon>Betaproteobacteria</taxon>
        <taxon>Burkholderiales</taxon>
        <taxon>Comamonadaceae</taxon>
        <taxon>Hydrogenophaga</taxon>
    </lineage>
</organism>
<dbReference type="RefSeq" id="WP_133156717.1">
    <property type="nucleotide sequence ID" value="NZ_CP037867.1"/>
</dbReference>